<evidence type="ECO:0000313" key="3">
    <source>
        <dbReference type="Proteomes" id="UP000294360"/>
    </source>
</evidence>
<dbReference type="Proteomes" id="UP000294360">
    <property type="component" value="Chromosome"/>
</dbReference>
<evidence type="ECO:0000256" key="1">
    <source>
        <dbReference type="SAM" id="Phobius"/>
    </source>
</evidence>
<sequence length="87" mass="9022">MPGAFRAGHRSGLKLSCGGSAPAANLHLFLCSCREAQAPVGALMGVVLFGAFVAIFAHDRWRRGQDLANCSTACAAASSTRAMKPQC</sequence>
<dbReference type="EMBL" id="LR536450">
    <property type="protein sequence ID" value="VFU10446.1"/>
    <property type="molecule type" value="Genomic_DNA"/>
</dbReference>
<dbReference type="AlphaFoldDB" id="A0A4U8Z4P2"/>
<protein>
    <submittedName>
        <fullName evidence="2">Uncharacterized protein</fullName>
    </submittedName>
</protein>
<evidence type="ECO:0000313" key="2">
    <source>
        <dbReference type="EMBL" id="VFU10446.1"/>
    </source>
</evidence>
<keyword evidence="1" id="KW-0472">Membrane</keyword>
<keyword evidence="1" id="KW-0812">Transmembrane</keyword>
<keyword evidence="1" id="KW-1133">Transmembrane helix</keyword>
<name>A0A4U8Z4P2_METTU</name>
<dbReference type="KEGG" id="mtun:MTUNDRAET4_3559"/>
<organism evidence="2 3">
    <name type="scientific">Methylocella tundrae</name>
    <dbReference type="NCBI Taxonomy" id="227605"/>
    <lineage>
        <taxon>Bacteria</taxon>
        <taxon>Pseudomonadati</taxon>
        <taxon>Pseudomonadota</taxon>
        <taxon>Alphaproteobacteria</taxon>
        <taxon>Hyphomicrobiales</taxon>
        <taxon>Beijerinckiaceae</taxon>
        <taxon>Methylocella</taxon>
    </lineage>
</organism>
<gene>
    <name evidence="2" type="ORF">MTUNDRAET4_3559</name>
</gene>
<dbReference type="PROSITE" id="PS51257">
    <property type="entry name" value="PROKAR_LIPOPROTEIN"/>
    <property type="match status" value="1"/>
</dbReference>
<proteinExistence type="predicted"/>
<accession>A0A4U8Z4P2</accession>
<feature type="transmembrane region" description="Helical" evidence="1">
    <location>
        <begin position="36"/>
        <end position="57"/>
    </location>
</feature>
<reference evidence="2 3" key="1">
    <citation type="submission" date="2019-03" db="EMBL/GenBank/DDBJ databases">
        <authorList>
            <person name="Kox A.R. M."/>
        </authorList>
    </citation>
    <scope>NUCLEOTIDE SEQUENCE [LARGE SCALE GENOMIC DNA]</scope>
    <source>
        <strain evidence="2">MTUNDRAET4 annotated genome</strain>
    </source>
</reference>